<proteinExistence type="predicted"/>
<dbReference type="InterPro" id="IPR000157">
    <property type="entry name" value="TIR_dom"/>
</dbReference>
<dbReference type="SUPFAM" id="SSF52047">
    <property type="entry name" value="RNI-like"/>
    <property type="match status" value="1"/>
</dbReference>
<dbReference type="Gene3D" id="3.40.50.10140">
    <property type="entry name" value="Toll/interleukin-1 receptor homology (TIR) domain"/>
    <property type="match status" value="1"/>
</dbReference>
<dbReference type="AlphaFoldDB" id="A0A813SQW3"/>
<dbReference type="PANTHER" id="PTHR46270">
    <property type="entry name" value="ARMADILLO-TYPE FOLD-RELATED"/>
    <property type="match status" value="1"/>
</dbReference>
<evidence type="ECO:0000259" key="1">
    <source>
        <dbReference type="Pfam" id="PF13676"/>
    </source>
</evidence>
<organism evidence="2 5">
    <name type="scientific">Adineta steineri</name>
    <dbReference type="NCBI Taxonomy" id="433720"/>
    <lineage>
        <taxon>Eukaryota</taxon>
        <taxon>Metazoa</taxon>
        <taxon>Spiralia</taxon>
        <taxon>Gnathifera</taxon>
        <taxon>Rotifera</taxon>
        <taxon>Eurotatoria</taxon>
        <taxon>Bdelloidea</taxon>
        <taxon>Adinetida</taxon>
        <taxon>Adinetidae</taxon>
        <taxon>Adineta</taxon>
    </lineage>
</organism>
<dbReference type="OrthoDB" id="2148946at2759"/>
<evidence type="ECO:0000313" key="4">
    <source>
        <dbReference type="Proteomes" id="UP000663832"/>
    </source>
</evidence>
<dbReference type="SUPFAM" id="SSF52200">
    <property type="entry name" value="Toll/Interleukin receptor TIR domain"/>
    <property type="match status" value="1"/>
</dbReference>
<name>A0A813SQW3_9BILA</name>
<feature type="domain" description="TIR" evidence="1">
    <location>
        <begin position="12"/>
        <end position="126"/>
    </location>
</feature>
<evidence type="ECO:0000313" key="5">
    <source>
        <dbReference type="Proteomes" id="UP000663877"/>
    </source>
</evidence>
<comment type="caution">
    <text evidence="2">The sequence shown here is derived from an EMBL/GenBank/DDBJ whole genome shotgun (WGS) entry which is preliminary data.</text>
</comment>
<evidence type="ECO:0000313" key="3">
    <source>
        <dbReference type="EMBL" id="CAF1281646.1"/>
    </source>
</evidence>
<dbReference type="Gene3D" id="3.80.10.10">
    <property type="entry name" value="Ribonuclease Inhibitor"/>
    <property type="match status" value="1"/>
</dbReference>
<dbReference type="EMBL" id="CAJNOI010000014">
    <property type="protein sequence ID" value="CAF0803404.1"/>
    <property type="molecule type" value="Genomic_DNA"/>
</dbReference>
<sequence length="387" mass="45089">MATPALKQGQHIMFSYGWDIQKDVLEIYHRLQAHNIPVWMDIQGGMKDYLTESMSAAIENSAAVCCFITSKYQSSPYCKKELLYAQDCQKKLIPCLMDSDPTWKPTEWLGYAIIDIMYIDFRDLLTNKTPENLDAKCDLLIKRIKRTVDPGALDNFRFCIHLLPNYLDKITGLALSERGAPDHINMFLKYFPSFTLFKQLRSLYIHCSGGYIHSNHVENAILSLVDTNIEVLSIKMIKGSLFHSWGKVVETIFTFKTLQRLSLTLPRHYTYQNVQLSTLLNIEYLTITGVQWDWYVLITFSKYMPYLKYLNIEVNDHPIQFHYLYPLKETNLPFIPMLKLRTLFLYLECGIILDILLQYIKCAPNLHRLAVDGFSYTFQLAYLAEMD</sequence>
<gene>
    <name evidence="2" type="ORF">BJG266_LOCUS5329</name>
    <name evidence="3" type="ORF">QVE165_LOCUS30180</name>
</gene>
<dbReference type="InterPro" id="IPR035897">
    <property type="entry name" value="Toll_tir_struct_dom_sf"/>
</dbReference>
<dbReference type="Pfam" id="PF13676">
    <property type="entry name" value="TIR_2"/>
    <property type="match status" value="1"/>
</dbReference>
<keyword evidence="4" id="KW-1185">Reference proteome</keyword>
<dbReference type="EMBL" id="CAJNOM010000248">
    <property type="protein sequence ID" value="CAF1281646.1"/>
    <property type="molecule type" value="Genomic_DNA"/>
</dbReference>
<evidence type="ECO:0000313" key="2">
    <source>
        <dbReference type="EMBL" id="CAF0803404.1"/>
    </source>
</evidence>
<reference evidence="2" key="1">
    <citation type="submission" date="2021-02" db="EMBL/GenBank/DDBJ databases">
        <authorList>
            <person name="Nowell W R."/>
        </authorList>
    </citation>
    <scope>NUCLEOTIDE SEQUENCE</scope>
</reference>
<protein>
    <recommendedName>
        <fullName evidence="1">TIR domain-containing protein</fullName>
    </recommendedName>
</protein>
<dbReference type="Proteomes" id="UP000663877">
    <property type="component" value="Unassembled WGS sequence"/>
</dbReference>
<dbReference type="GO" id="GO:0007165">
    <property type="term" value="P:signal transduction"/>
    <property type="evidence" value="ECO:0007669"/>
    <property type="project" value="InterPro"/>
</dbReference>
<dbReference type="PANTHER" id="PTHR46270:SF2">
    <property type="entry name" value="TIR DOMAIN-CONTAINING PROTEIN"/>
    <property type="match status" value="1"/>
</dbReference>
<dbReference type="Proteomes" id="UP000663832">
    <property type="component" value="Unassembled WGS sequence"/>
</dbReference>
<accession>A0A813SQW3</accession>
<dbReference type="InterPro" id="IPR032675">
    <property type="entry name" value="LRR_dom_sf"/>
</dbReference>